<dbReference type="Proteomes" id="UP000027238">
    <property type="component" value="Unassembled WGS sequence"/>
</dbReference>
<evidence type="ECO:0000313" key="2">
    <source>
        <dbReference type="EMBL" id="KDN62146.1"/>
    </source>
</evidence>
<dbReference type="eggNOG" id="ENOG502RNMU">
    <property type="taxonomic scope" value="Eukaryota"/>
</dbReference>
<protein>
    <submittedName>
        <fullName evidence="2">Uncharacterized protein</fullName>
    </submittedName>
</protein>
<dbReference type="OrthoDB" id="5231339at2759"/>
<gene>
    <name evidence="2" type="ORF">CSUB01_00851</name>
</gene>
<dbReference type="HOGENOM" id="CLU_1189838_0_0_1"/>
<feature type="compositionally biased region" description="Low complexity" evidence="1">
    <location>
        <begin position="113"/>
        <end position="125"/>
    </location>
</feature>
<feature type="compositionally biased region" description="Acidic residues" evidence="1">
    <location>
        <begin position="126"/>
        <end position="135"/>
    </location>
</feature>
<dbReference type="OMA" id="AEKDLIW"/>
<sequence>MAPNAWSETAEKDLIWTFIKVSNGGKIPKADWNAIHQEMTSMGYNFTINALNQRWSKTIVKNYGKRVNGVGAGNAATPVSTSAPSTPSASRKRAAPGSAARDSGARGRRGNQAAHEMAAGATAADDGQDDDEPELDDVKPKKKRAKTSNDGAAAGLNGQQIDLTNDAENIQTSKRLADLSIMDGIKVEGEDGYFGRGRDRSMTVAPVGHPATYFNVFDNNSGPSQHRTLDDSI</sequence>
<dbReference type="EMBL" id="JMSE01001347">
    <property type="protein sequence ID" value="KDN62146.1"/>
    <property type="molecule type" value="Genomic_DNA"/>
</dbReference>
<evidence type="ECO:0000256" key="1">
    <source>
        <dbReference type="SAM" id="MobiDB-lite"/>
    </source>
</evidence>
<comment type="caution">
    <text evidence="2">The sequence shown here is derived from an EMBL/GenBank/DDBJ whole genome shotgun (WGS) entry which is preliminary data.</text>
</comment>
<proteinExistence type="predicted"/>
<name>A0A066X8U6_COLSU</name>
<dbReference type="AlphaFoldDB" id="A0A066X8U6"/>
<accession>A0A066X8U6</accession>
<dbReference type="STRING" id="1173701.A0A066X8U6"/>
<reference evidence="3" key="1">
    <citation type="journal article" date="2014" name="Genome Announc.">
        <title>Draft genome sequence of Colletotrichum sublineola, a destructive pathogen of cultivated sorghum.</title>
        <authorList>
            <person name="Baroncelli R."/>
            <person name="Sanz-Martin J.M."/>
            <person name="Rech G.E."/>
            <person name="Sukno S.A."/>
            <person name="Thon M.R."/>
        </authorList>
    </citation>
    <scope>NUCLEOTIDE SEQUENCE [LARGE SCALE GENOMIC DNA]</scope>
    <source>
        <strain evidence="3">TX430BB</strain>
    </source>
</reference>
<feature type="compositionally biased region" description="Low complexity" evidence="1">
    <location>
        <begin position="75"/>
        <end position="102"/>
    </location>
</feature>
<keyword evidence="3" id="KW-1185">Reference proteome</keyword>
<feature type="region of interest" description="Disordered" evidence="1">
    <location>
        <begin position="70"/>
        <end position="157"/>
    </location>
</feature>
<organism evidence="2 3">
    <name type="scientific">Colletotrichum sublineola</name>
    <name type="common">Sorghum anthracnose fungus</name>
    <dbReference type="NCBI Taxonomy" id="1173701"/>
    <lineage>
        <taxon>Eukaryota</taxon>
        <taxon>Fungi</taxon>
        <taxon>Dikarya</taxon>
        <taxon>Ascomycota</taxon>
        <taxon>Pezizomycotina</taxon>
        <taxon>Sordariomycetes</taxon>
        <taxon>Hypocreomycetidae</taxon>
        <taxon>Glomerellales</taxon>
        <taxon>Glomerellaceae</taxon>
        <taxon>Colletotrichum</taxon>
        <taxon>Colletotrichum graminicola species complex</taxon>
    </lineage>
</organism>
<evidence type="ECO:0000313" key="3">
    <source>
        <dbReference type="Proteomes" id="UP000027238"/>
    </source>
</evidence>